<name>D8RYU2_SELML</name>
<gene>
    <name evidence="1" type="ORF">SELMODRAFT_416293</name>
</gene>
<dbReference type="AlphaFoldDB" id="D8RYU2"/>
<dbReference type="Proteomes" id="UP000001514">
    <property type="component" value="Unassembled WGS sequence"/>
</dbReference>
<proteinExistence type="predicted"/>
<keyword evidence="2" id="KW-1185">Reference proteome</keyword>
<sequence>MESKKRNAEEDEHPTSKRREVSIYKVGMLLVVNHPDSAYIQELGDAIFYEDATRLSSLVLWDNDKKTPFAEHLLDTLIRFCGELQHHCSHPLWEAYNWVLTAIVGTIRGSRCEEVLRLRHLSAHMELKDLVKYLKRCKLDKWLGEYRTSFVRTGLALQGFVDVVHTQAAAASSLPGTTDMIRLAQGLVEGPYDRQQGSPLRRVHVHEWLLFLQKIFQNGVQVDDHEMVVPPLNLILDVLETHSGIGRSLEGDVFCDILYSLNIVQLAKMSKVLRTAKIRLGRSWQGDDQEALEEFKLMRQDFYSSADRMSFDLKYSNTSSDKMQTVLRIVKLYMMIVLNMAREEPRHFLDEDEKTKWLTGLLEQTQHANLEDSSLRVDYDKVAAGAIKLGLLLTKNPKDYKYGVPL</sequence>
<protein>
    <submittedName>
        <fullName evidence="1">Uncharacterized protein</fullName>
    </submittedName>
</protein>
<dbReference type="EMBL" id="GL377595">
    <property type="protein sequence ID" value="EFJ22633.1"/>
    <property type="molecule type" value="Genomic_DNA"/>
</dbReference>
<dbReference type="HOGENOM" id="CLU_678630_0_0_1"/>
<evidence type="ECO:0000313" key="2">
    <source>
        <dbReference type="Proteomes" id="UP000001514"/>
    </source>
</evidence>
<dbReference type="InParanoid" id="D8RYU2"/>
<reference evidence="1 2" key="1">
    <citation type="journal article" date="2011" name="Science">
        <title>The Selaginella genome identifies genetic changes associated with the evolution of vascular plants.</title>
        <authorList>
            <person name="Banks J.A."/>
            <person name="Nishiyama T."/>
            <person name="Hasebe M."/>
            <person name="Bowman J.L."/>
            <person name="Gribskov M."/>
            <person name="dePamphilis C."/>
            <person name="Albert V.A."/>
            <person name="Aono N."/>
            <person name="Aoyama T."/>
            <person name="Ambrose B.A."/>
            <person name="Ashton N.W."/>
            <person name="Axtell M.J."/>
            <person name="Barker E."/>
            <person name="Barker M.S."/>
            <person name="Bennetzen J.L."/>
            <person name="Bonawitz N.D."/>
            <person name="Chapple C."/>
            <person name="Cheng C."/>
            <person name="Correa L.G."/>
            <person name="Dacre M."/>
            <person name="DeBarry J."/>
            <person name="Dreyer I."/>
            <person name="Elias M."/>
            <person name="Engstrom E.M."/>
            <person name="Estelle M."/>
            <person name="Feng L."/>
            <person name="Finet C."/>
            <person name="Floyd S.K."/>
            <person name="Frommer W.B."/>
            <person name="Fujita T."/>
            <person name="Gramzow L."/>
            <person name="Gutensohn M."/>
            <person name="Harholt J."/>
            <person name="Hattori M."/>
            <person name="Heyl A."/>
            <person name="Hirai T."/>
            <person name="Hiwatashi Y."/>
            <person name="Ishikawa M."/>
            <person name="Iwata M."/>
            <person name="Karol K.G."/>
            <person name="Koehler B."/>
            <person name="Kolukisaoglu U."/>
            <person name="Kubo M."/>
            <person name="Kurata T."/>
            <person name="Lalonde S."/>
            <person name="Li K."/>
            <person name="Li Y."/>
            <person name="Litt A."/>
            <person name="Lyons E."/>
            <person name="Manning G."/>
            <person name="Maruyama T."/>
            <person name="Michael T.P."/>
            <person name="Mikami K."/>
            <person name="Miyazaki S."/>
            <person name="Morinaga S."/>
            <person name="Murata T."/>
            <person name="Mueller-Roeber B."/>
            <person name="Nelson D.R."/>
            <person name="Obara M."/>
            <person name="Oguri Y."/>
            <person name="Olmstead R.G."/>
            <person name="Onodera N."/>
            <person name="Petersen B.L."/>
            <person name="Pils B."/>
            <person name="Prigge M."/>
            <person name="Rensing S.A."/>
            <person name="Riano-Pachon D.M."/>
            <person name="Roberts A.W."/>
            <person name="Sato Y."/>
            <person name="Scheller H.V."/>
            <person name="Schulz B."/>
            <person name="Schulz C."/>
            <person name="Shakirov E.V."/>
            <person name="Shibagaki N."/>
            <person name="Shinohara N."/>
            <person name="Shippen D.E."/>
            <person name="Soerensen I."/>
            <person name="Sotooka R."/>
            <person name="Sugimoto N."/>
            <person name="Sugita M."/>
            <person name="Sumikawa N."/>
            <person name="Tanurdzic M."/>
            <person name="Theissen G."/>
            <person name="Ulvskov P."/>
            <person name="Wakazuki S."/>
            <person name="Weng J.K."/>
            <person name="Willats W.W."/>
            <person name="Wipf D."/>
            <person name="Wolf P.G."/>
            <person name="Yang L."/>
            <person name="Zimmer A.D."/>
            <person name="Zhu Q."/>
            <person name="Mitros T."/>
            <person name="Hellsten U."/>
            <person name="Loque D."/>
            <person name="Otillar R."/>
            <person name="Salamov A."/>
            <person name="Schmutz J."/>
            <person name="Shapiro H."/>
            <person name="Lindquist E."/>
            <person name="Lucas S."/>
            <person name="Rokhsar D."/>
            <person name="Grigoriev I.V."/>
        </authorList>
    </citation>
    <scope>NUCLEOTIDE SEQUENCE [LARGE SCALE GENOMIC DNA]</scope>
</reference>
<dbReference type="KEGG" id="smo:SELMODRAFT_416293"/>
<dbReference type="Gramene" id="EFJ22633">
    <property type="protein sequence ID" value="EFJ22633"/>
    <property type="gene ID" value="SELMODRAFT_416293"/>
</dbReference>
<organism evidence="2">
    <name type="scientific">Selaginella moellendorffii</name>
    <name type="common">Spikemoss</name>
    <dbReference type="NCBI Taxonomy" id="88036"/>
    <lineage>
        <taxon>Eukaryota</taxon>
        <taxon>Viridiplantae</taxon>
        <taxon>Streptophyta</taxon>
        <taxon>Embryophyta</taxon>
        <taxon>Tracheophyta</taxon>
        <taxon>Lycopodiopsida</taxon>
        <taxon>Selaginellales</taxon>
        <taxon>Selaginellaceae</taxon>
        <taxon>Selaginella</taxon>
    </lineage>
</organism>
<evidence type="ECO:0000313" key="1">
    <source>
        <dbReference type="EMBL" id="EFJ22633.1"/>
    </source>
</evidence>
<accession>D8RYU2</accession>